<comment type="cofactor">
    <cofactor evidence="1">
        <name>Zn(2+)</name>
        <dbReference type="ChEBI" id="CHEBI:29105"/>
    </cofactor>
</comment>
<evidence type="ECO:0000256" key="1">
    <source>
        <dbReference type="ARBA" id="ARBA00001947"/>
    </source>
</evidence>
<dbReference type="CDD" id="cd12797">
    <property type="entry name" value="M23_peptidase"/>
    <property type="match status" value="1"/>
</dbReference>
<dbReference type="Gene3D" id="2.70.70.10">
    <property type="entry name" value="Glucose Permease (Domain IIA)"/>
    <property type="match status" value="1"/>
</dbReference>
<keyword evidence="5" id="KW-0862">Zinc</keyword>
<dbReference type="PANTHER" id="PTHR21666:SF288">
    <property type="entry name" value="CELL DIVISION PROTEIN YTFB"/>
    <property type="match status" value="1"/>
</dbReference>
<dbReference type="InterPro" id="IPR016047">
    <property type="entry name" value="M23ase_b-sheet_dom"/>
</dbReference>
<dbReference type="EMBL" id="BAAAGE010000001">
    <property type="protein sequence ID" value="GAA0716369.1"/>
    <property type="molecule type" value="Genomic_DNA"/>
</dbReference>
<dbReference type="InterPro" id="IPR050570">
    <property type="entry name" value="Cell_wall_metabolism_enzyme"/>
</dbReference>
<evidence type="ECO:0000256" key="5">
    <source>
        <dbReference type="ARBA" id="ARBA00022833"/>
    </source>
</evidence>
<dbReference type="Proteomes" id="UP001501758">
    <property type="component" value="Unassembled WGS sequence"/>
</dbReference>
<keyword evidence="4" id="KW-0378">Hydrolase</keyword>
<protein>
    <recommendedName>
        <fullName evidence="7">M23ase beta-sheet core domain-containing protein</fullName>
    </recommendedName>
</protein>
<sequence>MNIKLTYTLLAVFAFGFLCKAQEIQKKTTKISVKNIPTYFPLKKKDFRRVSSPFGYRKHPIHLETKMHSGIDLVAPKGTAVLATAAGIVENSCFKKGYGNCITIHHLSSVKTVYAHLWINLAKKGDIVSQGQVIGFVGDTGMTTGPHLHYEIHINNQKIDPVSIWKYILKNQTKDKV</sequence>
<evidence type="ECO:0000313" key="9">
    <source>
        <dbReference type="Proteomes" id="UP001501758"/>
    </source>
</evidence>
<comment type="caution">
    <text evidence="8">The sequence shown here is derived from an EMBL/GenBank/DDBJ whole genome shotgun (WGS) entry which is preliminary data.</text>
</comment>
<evidence type="ECO:0000259" key="7">
    <source>
        <dbReference type="Pfam" id="PF01551"/>
    </source>
</evidence>
<reference evidence="8 9" key="1">
    <citation type="journal article" date="2019" name="Int. J. Syst. Evol. Microbiol.">
        <title>The Global Catalogue of Microorganisms (GCM) 10K type strain sequencing project: providing services to taxonomists for standard genome sequencing and annotation.</title>
        <authorList>
            <consortium name="The Broad Institute Genomics Platform"/>
            <consortium name="The Broad Institute Genome Sequencing Center for Infectious Disease"/>
            <person name="Wu L."/>
            <person name="Ma J."/>
        </authorList>
    </citation>
    <scope>NUCLEOTIDE SEQUENCE [LARGE SCALE GENOMIC DNA]</scope>
    <source>
        <strain evidence="8 9">JCM 15974</strain>
    </source>
</reference>
<name>A0ABN1IKU3_9FLAO</name>
<gene>
    <name evidence="8" type="ORF">GCM10009430_12020</name>
</gene>
<keyword evidence="9" id="KW-1185">Reference proteome</keyword>
<dbReference type="PANTHER" id="PTHR21666">
    <property type="entry name" value="PEPTIDASE-RELATED"/>
    <property type="match status" value="1"/>
</dbReference>
<organism evidence="8 9">
    <name type="scientific">Aquimarina litoralis</name>
    <dbReference type="NCBI Taxonomy" id="584605"/>
    <lineage>
        <taxon>Bacteria</taxon>
        <taxon>Pseudomonadati</taxon>
        <taxon>Bacteroidota</taxon>
        <taxon>Flavobacteriia</taxon>
        <taxon>Flavobacteriales</taxon>
        <taxon>Flavobacteriaceae</taxon>
        <taxon>Aquimarina</taxon>
    </lineage>
</organism>
<evidence type="ECO:0000313" key="8">
    <source>
        <dbReference type="EMBL" id="GAA0716369.1"/>
    </source>
</evidence>
<evidence type="ECO:0000256" key="3">
    <source>
        <dbReference type="ARBA" id="ARBA00022723"/>
    </source>
</evidence>
<evidence type="ECO:0000256" key="2">
    <source>
        <dbReference type="ARBA" id="ARBA00022670"/>
    </source>
</evidence>
<evidence type="ECO:0000256" key="4">
    <source>
        <dbReference type="ARBA" id="ARBA00022801"/>
    </source>
</evidence>
<keyword evidence="3" id="KW-0479">Metal-binding</keyword>
<keyword evidence="6" id="KW-0482">Metalloprotease</keyword>
<dbReference type="RefSeq" id="WP_343911460.1">
    <property type="nucleotide sequence ID" value="NZ_BAAAGE010000001.1"/>
</dbReference>
<dbReference type="InterPro" id="IPR011055">
    <property type="entry name" value="Dup_hybrid_motif"/>
</dbReference>
<dbReference type="SUPFAM" id="SSF51261">
    <property type="entry name" value="Duplicated hybrid motif"/>
    <property type="match status" value="1"/>
</dbReference>
<proteinExistence type="predicted"/>
<keyword evidence="2" id="KW-0645">Protease</keyword>
<evidence type="ECO:0000256" key="6">
    <source>
        <dbReference type="ARBA" id="ARBA00023049"/>
    </source>
</evidence>
<accession>A0ABN1IKU3</accession>
<feature type="domain" description="M23ase beta-sheet core" evidence="7">
    <location>
        <begin position="66"/>
        <end position="161"/>
    </location>
</feature>
<dbReference type="Pfam" id="PF01551">
    <property type="entry name" value="Peptidase_M23"/>
    <property type="match status" value="1"/>
</dbReference>